<dbReference type="eggNOG" id="ENOG502RCWJ">
    <property type="taxonomic scope" value="Eukaryota"/>
</dbReference>
<dbReference type="PANTHER" id="PTHR33387">
    <property type="entry name" value="RMLC-LIKE JELLY ROLL FOLD PROTEIN"/>
    <property type="match status" value="1"/>
</dbReference>
<dbReference type="GeneID" id="19400625"/>
<dbReference type="InterPro" id="IPR009327">
    <property type="entry name" value="Cupin_DUF985"/>
</dbReference>
<evidence type="ECO:0000256" key="1">
    <source>
        <dbReference type="SAM" id="MobiDB-lite"/>
    </source>
</evidence>
<dbReference type="Proteomes" id="UP000016935">
    <property type="component" value="Unassembled WGS sequence"/>
</dbReference>
<dbReference type="InterPro" id="IPR039935">
    <property type="entry name" value="YML079W-like"/>
</dbReference>
<name>R0KJX8_EXST2</name>
<keyword evidence="4" id="KW-1185">Reference proteome</keyword>
<dbReference type="InterPro" id="IPR014710">
    <property type="entry name" value="RmlC-like_jellyroll"/>
</dbReference>
<evidence type="ECO:0000259" key="2">
    <source>
        <dbReference type="Pfam" id="PF06172"/>
    </source>
</evidence>
<dbReference type="Gene3D" id="2.60.120.10">
    <property type="entry name" value="Jelly Rolls"/>
    <property type="match status" value="1"/>
</dbReference>
<gene>
    <name evidence="3" type="ORF">SETTUDRAFT_168670</name>
</gene>
<feature type="domain" description="DUF985" evidence="2">
    <location>
        <begin position="39"/>
        <end position="226"/>
    </location>
</feature>
<organism evidence="3 4">
    <name type="scientific">Exserohilum turcicum (strain 28A)</name>
    <name type="common">Northern leaf blight fungus</name>
    <name type="synonym">Setosphaeria turcica</name>
    <dbReference type="NCBI Taxonomy" id="671987"/>
    <lineage>
        <taxon>Eukaryota</taxon>
        <taxon>Fungi</taxon>
        <taxon>Dikarya</taxon>
        <taxon>Ascomycota</taxon>
        <taxon>Pezizomycotina</taxon>
        <taxon>Dothideomycetes</taxon>
        <taxon>Pleosporomycetidae</taxon>
        <taxon>Pleosporales</taxon>
        <taxon>Pleosporineae</taxon>
        <taxon>Pleosporaceae</taxon>
        <taxon>Exserohilum</taxon>
    </lineage>
</organism>
<accession>R0KJX8</accession>
<evidence type="ECO:0000313" key="4">
    <source>
        <dbReference type="Proteomes" id="UP000016935"/>
    </source>
</evidence>
<reference evidence="3 4" key="2">
    <citation type="journal article" date="2013" name="PLoS Genet.">
        <title>Comparative genome structure, secondary metabolite, and effector coding capacity across Cochliobolus pathogens.</title>
        <authorList>
            <person name="Condon B.J."/>
            <person name="Leng Y."/>
            <person name="Wu D."/>
            <person name="Bushley K.E."/>
            <person name="Ohm R.A."/>
            <person name="Otillar R."/>
            <person name="Martin J."/>
            <person name="Schackwitz W."/>
            <person name="Grimwood J."/>
            <person name="MohdZainudin N."/>
            <person name="Xue C."/>
            <person name="Wang R."/>
            <person name="Manning V.A."/>
            <person name="Dhillon B."/>
            <person name="Tu Z.J."/>
            <person name="Steffenson B.J."/>
            <person name="Salamov A."/>
            <person name="Sun H."/>
            <person name="Lowry S."/>
            <person name="LaButti K."/>
            <person name="Han J."/>
            <person name="Copeland A."/>
            <person name="Lindquist E."/>
            <person name="Barry K."/>
            <person name="Schmutz J."/>
            <person name="Baker S.E."/>
            <person name="Ciuffetti L.M."/>
            <person name="Grigoriev I.V."/>
            <person name="Zhong S."/>
            <person name="Turgeon B.G."/>
        </authorList>
    </citation>
    <scope>NUCLEOTIDE SEQUENCE [LARGE SCALE GENOMIC DNA]</scope>
    <source>
        <strain evidence="4">28A</strain>
    </source>
</reference>
<dbReference type="PANTHER" id="PTHR33387:SF3">
    <property type="entry name" value="DUF985 DOMAIN-CONTAINING PROTEIN"/>
    <property type="match status" value="1"/>
</dbReference>
<dbReference type="RefSeq" id="XP_008024329.1">
    <property type="nucleotide sequence ID" value="XM_008026138.1"/>
</dbReference>
<dbReference type="OrthoDB" id="6614653at2759"/>
<proteinExistence type="predicted"/>
<dbReference type="CDD" id="cd06121">
    <property type="entry name" value="cupin_YML079wp"/>
    <property type="match status" value="1"/>
</dbReference>
<dbReference type="InterPro" id="IPR011051">
    <property type="entry name" value="RmlC_Cupin_sf"/>
</dbReference>
<reference evidence="3 4" key="1">
    <citation type="journal article" date="2012" name="PLoS Pathog.">
        <title>Diverse lifestyles and strategies of plant pathogenesis encoded in the genomes of eighteen Dothideomycetes fungi.</title>
        <authorList>
            <person name="Ohm R.A."/>
            <person name="Feau N."/>
            <person name="Henrissat B."/>
            <person name="Schoch C.L."/>
            <person name="Horwitz B.A."/>
            <person name="Barry K.W."/>
            <person name="Condon B.J."/>
            <person name="Copeland A.C."/>
            <person name="Dhillon B."/>
            <person name="Glaser F."/>
            <person name="Hesse C.N."/>
            <person name="Kosti I."/>
            <person name="LaButti K."/>
            <person name="Lindquist E.A."/>
            <person name="Lucas S."/>
            <person name="Salamov A.A."/>
            <person name="Bradshaw R.E."/>
            <person name="Ciuffetti L."/>
            <person name="Hamelin R.C."/>
            <person name="Kema G.H.J."/>
            <person name="Lawrence C."/>
            <person name="Scott J.A."/>
            <person name="Spatafora J.W."/>
            <person name="Turgeon B.G."/>
            <person name="de Wit P.J.G.M."/>
            <person name="Zhong S."/>
            <person name="Goodwin S.B."/>
            <person name="Grigoriev I.V."/>
        </authorList>
    </citation>
    <scope>NUCLEOTIDE SEQUENCE [LARGE SCALE GENOMIC DNA]</scope>
    <source>
        <strain evidence="4">28A</strain>
    </source>
</reference>
<protein>
    <recommendedName>
        <fullName evidence="2">DUF985 domain-containing protein</fullName>
    </recommendedName>
</protein>
<dbReference type="AlphaFoldDB" id="R0KJX8"/>
<dbReference type="EMBL" id="KB908548">
    <property type="protein sequence ID" value="EOA88317.1"/>
    <property type="molecule type" value="Genomic_DNA"/>
</dbReference>
<sequence length="251" mass="27502">MPSSIPGAPHKLRPVFPASSSPGPRNPHDEKAEHESTRSIIASRSLQRHIEGGYFAEIDRNPLVIPNPFLHQRQGHGGDGDVEEGGHWEGLKTAEKPVSGDQGIRTASTSIYYLLTPVEPQGCFHRNKGRTIHTLISGRGQYVLIHADAGGAKKRIETFVVGMDLAAGEKAVWVVEGGKYKASFLLDTHTGADTGAETDKGKGKDEARLLISETVIPGFEYCDHDFLTLDKFRALVTEEQAEELEWLVRKS</sequence>
<dbReference type="HOGENOM" id="CLU_097615_0_0_1"/>
<dbReference type="SUPFAM" id="SSF51182">
    <property type="entry name" value="RmlC-like cupins"/>
    <property type="match status" value="1"/>
</dbReference>
<dbReference type="Pfam" id="PF06172">
    <property type="entry name" value="Cupin_5"/>
    <property type="match status" value="1"/>
</dbReference>
<feature type="compositionally biased region" description="Basic and acidic residues" evidence="1">
    <location>
        <begin position="26"/>
        <end position="37"/>
    </location>
</feature>
<evidence type="ECO:0000313" key="3">
    <source>
        <dbReference type="EMBL" id="EOA88317.1"/>
    </source>
</evidence>
<feature type="region of interest" description="Disordered" evidence="1">
    <location>
        <begin position="1"/>
        <end position="38"/>
    </location>
</feature>